<evidence type="ECO:0000313" key="3">
    <source>
        <dbReference type="EMBL" id="GAB90776.1"/>
    </source>
</evidence>
<dbReference type="EMBL" id="BAHC01000117">
    <property type="protein sequence ID" value="GAB90776.1"/>
    <property type="molecule type" value="Genomic_DNA"/>
</dbReference>
<sequence>MPPSRRGVLWRHGSPFRRRTCHRDHREQRPPGKFVIEVYDTRWPERFAAERDTIISVLDPHTVVRLEHTGSTSVPGLAAKPIIDMLLVVAAVGNEDSYVPDLQTIGYRLAAREPGWYEHRFLTRRTDEGAPCDVNLHVFGPAAAPEIERILAFRDRLRTHAEDRALYERIKQELVHREWISMLHYSNAKSDIVEEVIAWALAERANGWSALTQPAHSSDGGTAMTRRRSSGGSG</sequence>
<reference evidence="3 4" key="1">
    <citation type="submission" date="2012-08" db="EMBL/GenBank/DDBJ databases">
        <title>Whole genome shotgun sequence of Gordonia rhizosphera NBRC 16068.</title>
        <authorList>
            <person name="Takarada H."/>
            <person name="Isaki S."/>
            <person name="Hosoyama A."/>
            <person name="Tsuchikane K."/>
            <person name="Katsumata H."/>
            <person name="Baba S."/>
            <person name="Ohji S."/>
            <person name="Yamazaki S."/>
            <person name="Fujita N."/>
        </authorList>
    </citation>
    <scope>NUCLEOTIDE SEQUENCE [LARGE SCALE GENOMIC DNA]</scope>
    <source>
        <strain evidence="3 4">NBRC 16068</strain>
    </source>
</reference>
<keyword evidence="4" id="KW-1185">Reference proteome</keyword>
<dbReference type="AlphaFoldDB" id="K6WAK0"/>
<dbReference type="PANTHER" id="PTHR34822">
    <property type="entry name" value="GRPB DOMAIN PROTEIN (AFU_ORTHOLOGUE AFUA_1G01530)"/>
    <property type="match status" value="1"/>
</dbReference>
<accession>K6WAK0</accession>
<feature type="compositionally biased region" description="Polar residues" evidence="2">
    <location>
        <begin position="211"/>
        <end position="220"/>
    </location>
</feature>
<dbReference type="RefSeq" id="WP_006333825.1">
    <property type="nucleotide sequence ID" value="NZ_BAHC01000117.1"/>
</dbReference>
<evidence type="ECO:0008006" key="5">
    <source>
        <dbReference type="Google" id="ProtNLM"/>
    </source>
</evidence>
<evidence type="ECO:0000313" key="4">
    <source>
        <dbReference type="Proteomes" id="UP000008363"/>
    </source>
</evidence>
<feature type="region of interest" description="Disordered" evidence="2">
    <location>
        <begin position="211"/>
        <end position="234"/>
    </location>
</feature>
<dbReference type="PANTHER" id="PTHR34822:SF1">
    <property type="entry name" value="GRPB FAMILY PROTEIN"/>
    <property type="match status" value="1"/>
</dbReference>
<proteinExistence type="predicted"/>
<dbReference type="GO" id="GO:0015937">
    <property type="term" value="P:coenzyme A biosynthetic process"/>
    <property type="evidence" value="ECO:0007669"/>
    <property type="project" value="UniProtKB-KW"/>
</dbReference>
<dbReference type="Proteomes" id="UP000008363">
    <property type="component" value="Unassembled WGS sequence"/>
</dbReference>
<dbReference type="STRING" id="1108045.GORHZ_117_00400"/>
<evidence type="ECO:0000256" key="1">
    <source>
        <dbReference type="ARBA" id="ARBA00022993"/>
    </source>
</evidence>
<comment type="caution">
    <text evidence="3">The sequence shown here is derived from an EMBL/GenBank/DDBJ whole genome shotgun (WGS) entry which is preliminary data.</text>
</comment>
<name>K6WAK0_9ACTN</name>
<dbReference type="Gene3D" id="3.30.460.10">
    <property type="entry name" value="Beta Polymerase, domain 2"/>
    <property type="match status" value="1"/>
</dbReference>
<keyword evidence="1" id="KW-0173">Coenzyme A biosynthesis</keyword>
<organism evidence="3 4">
    <name type="scientific">Gordonia rhizosphera NBRC 16068</name>
    <dbReference type="NCBI Taxonomy" id="1108045"/>
    <lineage>
        <taxon>Bacteria</taxon>
        <taxon>Bacillati</taxon>
        <taxon>Actinomycetota</taxon>
        <taxon>Actinomycetes</taxon>
        <taxon>Mycobacteriales</taxon>
        <taxon>Gordoniaceae</taxon>
        <taxon>Gordonia</taxon>
    </lineage>
</organism>
<evidence type="ECO:0000256" key="2">
    <source>
        <dbReference type="SAM" id="MobiDB-lite"/>
    </source>
</evidence>
<dbReference type="InterPro" id="IPR043519">
    <property type="entry name" value="NT_sf"/>
</dbReference>
<feature type="compositionally biased region" description="Basic residues" evidence="2">
    <location>
        <begin position="225"/>
        <end position="234"/>
    </location>
</feature>
<gene>
    <name evidence="3" type="ORF">GORHZ_117_00400</name>
</gene>
<dbReference type="Pfam" id="PF04229">
    <property type="entry name" value="GrpB"/>
    <property type="match status" value="1"/>
</dbReference>
<dbReference type="InterPro" id="IPR007344">
    <property type="entry name" value="GrpB/CoaE"/>
</dbReference>
<protein>
    <recommendedName>
        <fullName evidence="5">GrpB family protein</fullName>
    </recommendedName>
</protein>
<dbReference type="SUPFAM" id="SSF81301">
    <property type="entry name" value="Nucleotidyltransferase"/>
    <property type="match status" value="1"/>
</dbReference>
<dbReference type="eggNOG" id="COG2320">
    <property type="taxonomic scope" value="Bacteria"/>
</dbReference>